<name>A0A099NU79_PICKU</name>
<evidence type="ECO:0000256" key="1">
    <source>
        <dbReference type="SAM" id="Phobius"/>
    </source>
</evidence>
<evidence type="ECO:0000313" key="3">
    <source>
        <dbReference type="Proteomes" id="UP000029867"/>
    </source>
</evidence>
<dbReference type="Proteomes" id="UP000029867">
    <property type="component" value="Unassembled WGS sequence"/>
</dbReference>
<gene>
    <name evidence="2" type="ORF">JL09_g5413</name>
</gene>
<organism evidence="2 3">
    <name type="scientific">Pichia kudriavzevii</name>
    <name type="common">Yeast</name>
    <name type="synonym">Issatchenkia orientalis</name>
    <dbReference type="NCBI Taxonomy" id="4909"/>
    <lineage>
        <taxon>Eukaryota</taxon>
        <taxon>Fungi</taxon>
        <taxon>Dikarya</taxon>
        <taxon>Ascomycota</taxon>
        <taxon>Saccharomycotina</taxon>
        <taxon>Pichiomycetes</taxon>
        <taxon>Pichiales</taxon>
        <taxon>Pichiaceae</taxon>
        <taxon>Pichia</taxon>
    </lineage>
</organism>
<feature type="transmembrane region" description="Helical" evidence="1">
    <location>
        <begin position="24"/>
        <end position="45"/>
    </location>
</feature>
<dbReference type="AlphaFoldDB" id="A0A099NU79"/>
<proteinExistence type="predicted"/>
<protein>
    <submittedName>
        <fullName evidence="2">Uncharacterized protein</fullName>
    </submittedName>
</protein>
<dbReference type="HOGENOM" id="CLU_1563086_0_0_1"/>
<keyword evidence="1" id="KW-0472">Membrane</keyword>
<dbReference type="EMBL" id="JQFK01000644">
    <property type="protein sequence ID" value="KGK35437.1"/>
    <property type="molecule type" value="Genomic_DNA"/>
</dbReference>
<accession>A0A099NU79</accession>
<evidence type="ECO:0000313" key="2">
    <source>
        <dbReference type="EMBL" id="KGK35437.1"/>
    </source>
</evidence>
<comment type="caution">
    <text evidence="2">The sequence shown here is derived from an EMBL/GenBank/DDBJ whole genome shotgun (WGS) entry which is preliminary data.</text>
</comment>
<keyword evidence="1" id="KW-1133">Transmembrane helix</keyword>
<sequence length="171" mass="19486">MSLLLSENSLRGGEESKEFWKAELSYFLGAIGTVLFDFIAILQWIHYDSHSNRTNHIQSVRLKAYTPKSLKSQTIPKSVPLIHSRTSSMRDGTKIDPIEMAASVKSTLSPQNVRKLNEFTPLSPMDLLLDEHISRSYVSSTDTKTIPQKKRPDSIKSVHRHNEDLLMTFEE</sequence>
<dbReference type="VEuPathDB" id="FungiDB:C5L36_0D00600"/>
<keyword evidence="1" id="KW-0812">Transmembrane</keyword>
<reference evidence="3" key="1">
    <citation type="journal article" date="2014" name="Microb. Cell Fact.">
        <title>Exploiting Issatchenkia orientalis SD108 for succinic acid production.</title>
        <authorList>
            <person name="Xiao H."/>
            <person name="Shao Z."/>
            <person name="Jiang Y."/>
            <person name="Dole S."/>
            <person name="Zhao H."/>
        </authorList>
    </citation>
    <scope>NUCLEOTIDE SEQUENCE [LARGE SCALE GENOMIC DNA]</scope>
    <source>
        <strain evidence="3">SD108</strain>
    </source>
</reference>